<dbReference type="RefSeq" id="WP_018082404.1">
    <property type="nucleotide sequence ID" value="NZ_AQWM01000013.1"/>
</dbReference>
<dbReference type="Pfam" id="PF05284">
    <property type="entry name" value="DUF736"/>
    <property type="match status" value="1"/>
</dbReference>
<dbReference type="Proteomes" id="UP000017837">
    <property type="component" value="Unassembled WGS sequence"/>
</dbReference>
<evidence type="ECO:0008006" key="3">
    <source>
        <dbReference type="Google" id="ProtNLM"/>
    </source>
</evidence>
<comment type="caution">
    <text evidence="1">The sequence shown here is derived from an EMBL/GenBank/DDBJ whole genome shotgun (WGS) entry which is preliminary data.</text>
</comment>
<protein>
    <recommendedName>
        <fullName evidence="3">DUF736 domain-containing protein</fullName>
    </recommendedName>
</protein>
<sequence length="102" mass="11308">MSIIGNFTKTDTGFTGSIKTLRLNVKARIVAQEAAGESAPDYRLYVNGYEAGAGWSQTSEGGRDYVSFKFDDPTFPAPINAGLFKDKEKDGYFLIWSRRDPD</sequence>
<dbReference type="PATRIC" id="fig|1121022.4.peg.1559"/>
<dbReference type="STRING" id="1121022.GCA_000376105_02732"/>
<dbReference type="eggNOG" id="COG5489">
    <property type="taxonomic scope" value="Bacteria"/>
</dbReference>
<evidence type="ECO:0000313" key="2">
    <source>
        <dbReference type="Proteomes" id="UP000017837"/>
    </source>
</evidence>
<dbReference type="EMBL" id="AWGB01000012">
    <property type="protein sequence ID" value="ESQ92522.1"/>
    <property type="molecule type" value="Genomic_DNA"/>
</dbReference>
<dbReference type="InterPro" id="IPR007948">
    <property type="entry name" value="DUF736"/>
</dbReference>
<evidence type="ECO:0000313" key="1">
    <source>
        <dbReference type="EMBL" id="ESQ92522.1"/>
    </source>
</evidence>
<organism evidence="1 2">
    <name type="scientific">Asticcacaulis benevestitus DSM 16100 = ATCC BAA-896</name>
    <dbReference type="NCBI Taxonomy" id="1121022"/>
    <lineage>
        <taxon>Bacteria</taxon>
        <taxon>Pseudomonadati</taxon>
        <taxon>Pseudomonadota</taxon>
        <taxon>Alphaproteobacteria</taxon>
        <taxon>Caulobacterales</taxon>
        <taxon>Caulobacteraceae</taxon>
        <taxon>Asticcacaulis</taxon>
    </lineage>
</organism>
<accession>V4PEY8</accession>
<dbReference type="OrthoDB" id="9800788at2"/>
<name>V4PEY8_9CAUL</name>
<proteinExistence type="predicted"/>
<gene>
    <name evidence="1" type="ORF">ABENE_07755</name>
</gene>
<keyword evidence="2" id="KW-1185">Reference proteome</keyword>
<reference evidence="1 2" key="1">
    <citation type="journal article" date="2014" name="Nature">
        <title>Sequential evolution of bacterial morphology by co-option of a developmental regulator.</title>
        <authorList>
            <person name="Jiang C."/>
            <person name="Brown P.J."/>
            <person name="Ducret A."/>
            <person name="Brun Y.V."/>
        </authorList>
    </citation>
    <scope>NUCLEOTIDE SEQUENCE [LARGE SCALE GENOMIC DNA]</scope>
    <source>
        <strain evidence="1 2">DSM 16100</strain>
    </source>
</reference>
<dbReference type="AlphaFoldDB" id="V4PEY8"/>